<dbReference type="GO" id="GO:0016607">
    <property type="term" value="C:nuclear speck"/>
    <property type="evidence" value="ECO:0007669"/>
    <property type="project" value="UniProtKB-SubCell"/>
</dbReference>
<evidence type="ECO:0000256" key="1">
    <source>
        <dbReference type="ARBA" id="ARBA00004210"/>
    </source>
</evidence>
<evidence type="ECO:0000256" key="10">
    <source>
        <dbReference type="ARBA" id="ARBA00022728"/>
    </source>
</evidence>
<evidence type="ECO:0000256" key="6">
    <source>
        <dbReference type="ARBA" id="ARBA00019964"/>
    </source>
</evidence>
<protein>
    <recommendedName>
        <fullName evidence="6">Protein CASC3</fullName>
    </recommendedName>
</protein>
<dbReference type="PANTHER" id="PTHR13434">
    <property type="entry name" value="PROTEIN CASC3"/>
    <property type="match status" value="1"/>
</dbReference>
<evidence type="ECO:0000256" key="14">
    <source>
        <dbReference type="ARBA" id="ARBA00023161"/>
    </source>
</evidence>
<evidence type="ECO:0000313" key="20">
    <source>
        <dbReference type="EMBL" id="GBM11761.1"/>
    </source>
</evidence>
<keyword evidence="8" id="KW-0963">Cytoplasm</keyword>
<dbReference type="GO" id="GO:0006417">
    <property type="term" value="P:regulation of translation"/>
    <property type="evidence" value="ECO:0007669"/>
    <property type="project" value="UniProtKB-KW"/>
</dbReference>
<evidence type="ECO:0000256" key="5">
    <source>
        <dbReference type="ARBA" id="ARBA00009548"/>
    </source>
</evidence>
<feature type="domain" description="Btz" evidence="19">
    <location>
        <begin position="194"/>
        <end position="300"/>
    </location>
</feature>
<feature type="compositionally biased region" description="Polar residues" evidence="18">
    <location>
        <begin position="542"/>
        <end position="562"/>
    </location>
</feature>
<reference evidence="20 21" key="1">
    <citation type="journal article" date="2019" name="Sci. Rep.">
        <title>Orb-weaving spider Araneus ventricosus genome elucidates the spidroin gene catalogue.</title>
        <authorList>
            <person name="Kono N."/>
            <person name="Nakamura H."/>
            <person name="Ohtoshi R."/>
            <person name="Moran D.A.P."/>
            <person name="Shinohara A."/>
            <person name="Yoshida Y."/>
            <person name="Fujiwara M."/>
            <person name="Mori M."/>
            <person name="Tomita M."/>
            <person name="Arakawa K."/>
        </authorList>
    </citation>
    <scope>NUCLEOTIDE SEQUENCE [LARGE SCALE GENOMIC DNA]</scope>
</reference>
<evidence type="ECO:0000256" key="2">
    <source>
        <dbReference type="ARBA" id="ARBA00004279"/>
    </source>
</evidence>
<dbReference type="SMART" id="SM01044">
    <property type="entry name" value="Btz"/>
    <property type="match status" value="1"/>
</dbReference>
<feature type="region of interest" description="Disordered" evidence="18">
    <location>
        <begin position="530"/>
        <end position="602"/>
    </location>
</feature>
<dbReference type="InterPro" id="IPR028544">
    <property type="entry name" value="CASC3"/>
</dbReference>
<dbReference type="Pfam" id="PF09405">
    <property type="entry name" value="Btz"/>
    <property type="match status" value="1"/>
</dbReference>
<feature type="compositionally biased region" description="Acidic residues" evidence="18">
    <location>
        <begin position="55"/>
        <end position="71"/>
    </location>
</feature>
<feature type="compositionally biased region" description="Basic and acidic residues" evidence="18">
    <location>
        <begin position="235"/>
        <end position="287"/>
    </location>
</feature>
<dbReference type="GO" id="GO:0051028">
    <property type="term" value="P:mRNA transport"/>
    <property type="evidence" value="ECO:0007669"/>
    <property type="project" value="UniProtKB-KW"/>
</dbReference>
<dbReference type="GO" id="GO:0010494">
    <property type="term" value="C:cytoplasmic stress granule"/>
    <property type="evidence" value="ECO:0007669"/>
    <property type="project" value="UniProtKB-SubCell"/>
</dbReference>
<keyword evidence="13" id="KW-0694">RNA-binding</keyword>
<feature type="compositionally biased region" description="Pro residues" evidence="18">
    <location>
        <begin position="592"/>
        <end position="602"/>
    </location>
</feature>
<evidence type="ECO:0000256" key="16">
    <source>
        <dbReference type="ARBA" id="ARBA00023242"/>
    </source>
</evidence>
<keyword evidence="17" id="KW-0966">Cell projection</keyword>
<evidence type="ECO:0000256" key="8">
    <source>
        <dbReference type="ARBA" id="ARBA00022490"/>
    </source>
</evidence>
<feature type="compositionally biased region" description="Low complexity" evidence="18">
    <location>
        <begin position="778"/>
        <end position="793"/>
    </location>
</feature>
<evidence type="ECO:0000256" key="3">
    <source>
        <dbReference type="ARBA" id="ARBA00004324"/>
    </source>
</evidence>
<evidence type="ECO:0000256" key="15">
    <source>
        <dbReference type="ARBA" id="ARBA00023187"/>
    </source>
</evidence>
<dbReference type="GO" id="GO:0000184">
    <property type="term" value="P:nuclear-transcribed mRNA catabolic process, nonsense-mediated decay"/>
    <property type="evidence" value="ECO:0007669"/>
    <property type="project" value="UniProtKB-KW"/>
</dbReference>
<feature type="compositionally biased region" description="Basic and acidic residues" evidence="18">
    <location>
        <begin position="11"/>
        <end position="21"/>
    </location>
</feature>
<evidence type="ECO:0000256" key="4">
    <source>
        <dbReference type="ARBA" id="ARBA00004556"/>
    </source>
</evidence>
<dbReference type="EMBL" id="BGPR01000304">
    <property type="protein sequence ID" value="GBM11761.1"/>
    <property type="molecule type" value="Genomic_DNA"/>
</dbReference>
<comment type="similarity">
    <text evidence="5">Belongs to the CASC3 family.</text>
</comment>
<keyword evidence="9" id="KW-0507">mRNA processing</keyword>
<evidence type="ECO:0000313" key="21">
    <source>
        <dbReference type="Proteomes" id="UP000499080"/>
    </source>
</evidence>
<keyword evidence="15" id="KW-0508">mRNA splicing</keyword>
<comment type="caution">
    <text evidence="20">The sequence shown here is derived from an EMBL/GenBank/DDBJ whole genome shotgun (WGS) entry which is preliminary data.</text>
</comment>
<dbReference type="GO" id="GO:0030425">
    <property type="term" value="C:dendrite"/>
    <property type="evidence" value="ECO:0007669"/>
    <property type="project" value="UniProtKB-SubCell"/>
</dbReference>
<feature type="compositionally biased region" description="Basic and acidic residues" evidence="18">
    <location>
        <begin position="765"/>
        <end position="777"/>
    </location>
</feature>
<feature type="compositionally biased region" description="Pro residues" evidence="18">
    <location>
        <begin position="713"/>
        <end position="723"/>
    </location>
</feature>
<feature type="compositionally biased region" description="Acidic residues" evidence="18">
    <location>
        <begin position="179"/>
        <end position="196"/>
    </location>
</feature>
<dbReference type="PANTHER" id="PTHR13434:SF0">
    <property type="entry name" value="PROTEIN CASC3"/>
    <property type="match status" value="1"/>
</dbReference>
<feature type="compositionally biased region" description="Acidic residues" evidence="18">
    <location>
        <begin position="23"/>
        <end position="32"/>
    </location>
</feature>
<keyword evidence="7" id="KW-0813">Transport</keyword>
<accession>A0A4Y2D501</accession>
<keyword evidence="14" id="KW-0866">Nonsense-mediated mRNA decay</keyword>
<feature type="compositionally biased region" description="Basic and acidic residues" evidence="18">
    <location>
        <begin position="134"/>
        <end position="147"/>
    </location>
</feature>
<evidence type="ECO:0000259" key="19">
    <source>
        <dbReference type="SMART" id="SM01044"/>
    </source>
</evidence>
<feature type="region of interest" description="Disordered" evidence="18">
    <location>
        <begin position="1"/>
        <end position="71"/>
    </location>
</feature>
<keyword evidence="21" id="KW-1185">Reference proteome</keyword>
<dbReference type="GO" id="GO:0035145">
    <property type="term" value="C:exon-exon junction complex"/>
    <property type="evidence" value="ECO:0007669"/>
    <property type="project" value="InterPro"/>
</dbReference>
<comment type="subcellular location">
    <subcellularLocation>
        <location evidence="2">Cell projection</location>
        <location evidence="2">Dendrite</location>
    </subcellularLocation>
    <subcellularLocation>
        <location evidence="1">Cytoplasm</location>
        <location evidence="1">Stress granule</location>
    </subcellularLocation>
    <subcellularLocation>
        <location evidence="4">Cytoplasm</location>
        <location evidence="4">Perinuclear region</location>
    </subcellularLocation>
    <subcellularLocation>
        <location evidence="3">Nucleus speckle</location>
    </subcellularLocation>
</comment>
<evidence type="ECO:0000256" key="9">
    <source>
        <dbReference type="ARBA" id="ARBA00022664"/>
    </source>
</evidence>
<dbReference type="GO" id="GO:0006397">
    <property type="term" value="P:mRNA processing"/>
    <property type="evidence" value="ECO:0007669"/>
    <property type="project" value="UniProtKB-KW"/>
</dbReference>
<keyword evidence="12" id="KW-0810">Translation regulation</keyword>
<organism evidence="20 21">
    <name type="scientific">Araneus ventricosus</name>
    <name type="common">Orbweaver spider</name>
    <name type="synonym">Epeira ventricosa</name>
    <dbReference type="NCBI Taxonomy" id="182803"/>
    <lineage>
        <taxon>Eukaryota</taxon>
        <taxon>Metazoa</taxon>
        <taxon>Ecdysozoa</taxon>
        <taxon>Arthropoda</taxon>
        <taxon>Chelicerata</taxon>
        <taxon>Arachnida</taxon>
        <taxon>Araneae</taxon>
        <taxon>Araneomorphae</taxon>
        <taxon>Entelegynae</taxon>
        <taxon>Araneoidea</taxon>
        <taxon>Araneidae</taxon>
        <taxon>Araneus</taxon>
    </lineage>
</organism>
<feature type="compositionally biased region" description="Acidic residues" evidence="18">
    <location>
        <begin position="154"/>
        <end position="172"/>
    </location>
</feature>
<dbReference type="OrthoDB" id="657902at2759"/>
<feature type="compositionally biased region" description="Basic and acidic residues" evidence="18">
    <location>
        <begin position="315"/>
        <end position="333"/>
    </location>
</feature>
<feature type="region of interest" description="Disordered" evidence="18">
    <location>
        <begin position="118"/>
        <end position="508"/>
    </location>
</feature>
<feature type="compositionally biased region" description="Basic residues" evidence="18">
    <location>
        <begin position="1"/>
        <end position="10"/>
    </location>
</feature>
<keyword evidence="16" id="KW-0539">Nucleus</keyword>
<gene>
    <name evidence="20" type="primary">casc3_1</name>
    <name evidence="20" type="ORF">AVEN_22902_1</name>
</gene>
<evidence type="ECO:0000256" key="13">
    <source>
        <dbReference type="ARBA" id="ARBA00022884"/>
    </source>
</evidence>
<feature type="region of interest" description="Disordered" evidence="18">
    <location>
        <begin position="710"/>
        <end position="729"/>
    </location>
</feature>
<evidence type="ECO:0000256" key="7">
    <source>
        <dbReference type="ARBA" id="ARBA00022448"/>
    </source>
</evidence>
<dbReference type="GO" id="GO:0003729">
    <property type="term" value="F:mRNA binding"/>
    <property type="evidence" value="ECO:0007669"/>
    <property type="project" value="InterPro"/>
</dbReference>
<keyword evidence="11" id="KW-0509">mRNA transport</keyword>
<dbReference type="GO" id="GO:0008380">
    <property type="term" value="P:RNA splicing"/>
    <property type="evidence" value="ECO:0007669"/>
    <property type="project" value="UniProtKB-KW"/>
</dbReference>
<feature type="compositionally biased region" description="Polar residues" evidence="18">
    <location>
        <begin position="414"/>
        <end position="453"/>
    </location>
</feature>
<sequence>MEDRHRRRRVKSDDDSERSFSESDVEGDDANEAENSLMETPEKYNRRRQCNISTEESDDFTISDQDSEPADDLEAIVNKMVSVRRRRRKIATDELDELSISDQDSEDDANLILNKNANTLGKVAEDSEYESTEEEKAANETNKEQKVQESLSEIVDEEGGEEGIAETEDVEGDFLSGDANDDASEDEEEEEGEYVEEERQQGDGEECSPSNTAIEKELDYDEDRRNPQYIPKKGMFYEHDDRNNEDIKEKEPEPARDRKKKLWLDEGKWGHDRFREEEQHPKSRTELIETYGYDIRNEDGPPRARRRRRYGRGPTKYDRNWEDVTAYGREKFRGSPRGNSRGRRASGRFRGGPGFRGRGRRDSSPNSPRENEVENLSVNEEVPTKQETEDAEVNNAPVINNNEFPALPSKEVTETPTDTVPQQTYFNKNSSNISEPKSVRTLTFENSNYSNRNSVERDIPPRRGKTPPFSGNHERGNRKPNPRGGRGSGRGEHSNRRGRGGMRHISPRFMENKINNLNVDMEQLSLENNDACNDVNPEAAQPSESNGVLPSAVNSNELSNMTLKGAGDSSGRPKRYSSLRQRSLPETSTYQTPPPSVPPPHPSYYEAGYQTTLYAPTETCVPTPSTQSQTVTTTPILNPSAYQTFTPPPYTDNYGLRMPVTPPPRLFPQVSVPAPQPLLPPPPCITPAANIMSFAPAPPPASYHQFAYQQYAPAPPPPPPTAPPSDMYTAPPAGITYYYPQTQPPSVRPTVQKRPKAAIPILPPPEREAKRNDKKDSSQSSSSSNRNFSENSNDPGSVDVSLRTEASSQLQPTVGVES</sequence>
<proteinExistence type="inferred from homology"/>
<keyword evidence="10" id="KW-0747">Spliceosome</keyword>
<evidence type="ECO:0000256" key="12">
    <source>
        <dbReference type="ARBA" id="ARBA00022845"/>
    </source>
</evidence>
<feature type="compositionally biased region" description="Basic and acidic residues" evidence="18">
    <location>
        <begin position="214"/>
        <end position="226"/>
    </location>
</feature>
<name>A0A4Y2D501_ARAVE</name>
<dbReference type="GO" id="GO:0048471">
    <property type="term" value="C:perinuclear region of cytoplasm"/>
    <property type="evidence" value="ECO:0007669"/>
    <property type="project" value="UniProtKB-SubCell"/>
</dbReference>
<dbReference type="Proteomes" id="UP000499080">
    <property type="component" value="Unassembled WGS sequence"/>
</dbReference>
<evidence type="ECO:0000256" key="18">
    <source>
        <dbReference type="SAM" id="MobiDB-lite"/>
    </source>
</evidence>
<dbReference type="GO" id="GO:0005681">
    <property type="term" value="C:spliceosomal complex"/>
    <property type="evidence" value="ECO:0007669"/>
    <property type="project" value="UniProtKB-KW"/>
</dbReference>
<dbReference type="AlphaFoldDB" id="A0A4Y2D501"/>
<feature type="region of interest" description="Disordered" evidence="18">
    <location>
        <begin position="734"/>
        <end position="818"/>
    </location>
</feature>
<evidence type="ECO:0000256" key="11">
    <source>
        <dbReference type="ARBA" id="ARBA00022816"/>
    </source>
</evidence>
<dbReference type="InterPro" id="IPR018545">
    <property type="entry name" value="Btz_dom"/>
</dbReference>
<evidence type="ECO:0000256" key="17">
    <source>
        <dbReference type="ARBA" id="ARBA00023273"/>
    </source>
</evidence>
<feature type="compositionally biased region" description="Basic residues" evidence="18">
    <location>
        <begin position="496"/>
        <end position="506"/>
    </location>
</feature>